<keyword evidence="6" id="KW-0378">Hydrolase</keyword>
<dbReference type="GO" id="GO:0016787">
    <property type="term" value="F:hydrolase activity"/>
    <property type="evidence" value="ECO:0007669"/>
    <property type="project" value="UniProtKB-KW"/>
</dbReference>
<dbReference type="Gene3D" id="1.10.3210.10">
    <property type="entry name" value="Hypothetical protein af1432"/>
    <property type="match status" value="1"/>
</dbReference>
<dbReference type="SMART" id="SM00471">
    <property type="entry name" value="HDc"/>
    <property type="match status" value="1"/>
</dbReference>
<dbReference type="InterPro" id="IPR035965">
    <property type="entry name" value="PAS-like_dom_sf"/>
</dbReference>
<protein>
    <submittedName>
        <fullName evidence="6">Signal transducer with PAS sensor, GGDEF (Diguanylate cyclase) and metal dependent phosphohydrolase domains</fullName>
    </submittedName>
</protein>
<dbReference type="Pfam" id="PF13426">
    <property type="entry name" value="PAS_9"/>
    <property type="match status" value="2"/>
</dbReference>
<feature type="domain" description="GGDEF" evidence="4">
    <location>
        <begin position="377"/>
        <end position="511"/>
    </location>
</feature>
<dbReference type="SMART" id="SM00267">
    <property type="entry name" value="GGDEF"/>
    <property type="match status" value="1"/>
</dbReference>
<feature type="domain" description="PAC" evidence="3">
    <location>
        <begin position="158"/>
        <end position="210"/>
    </location>
</feature>
<dbReference type="Gene3D" id="3.30.70.270">
    <property type="match status" value="1"/>
</dbReference>
<dbReference type="CDD" id="cd01949">
    <property type="entry name" value="GGDEF"/>
    <property type="match status" value="1"/>
</dbReference>
<keyword evidence="1" id="KW-1133">Transmembrane helix</keyword>
<evidence type="ECO:0000313" key="6">
    <source>
        <dbReference type="EMBL" id="QAT16492.1"/>
    </source>
</evidence>
<organism evidence="6 7">
    <name type="scientific">Velamenicoccus archaeovorus</name>
    <dbReference type="NCBI Taxonomy" id="1930593"/>
    <lineage>
        <taxon>Bacteria</taxon>
        <taxon>Pseudomonadati</taxon>
        <taxon>Candidatus Omnitrophota</taxon>
        <taxon>Candidatus Velamenicoccus</taxon>
    </lineage>
</organism>
<dbReference type="PROSITE" id="PS51832">
    <property type="entry name" value="HD_GYP"/>
    <property type="match status" value="1"/>
</dbReference>
<dbReference type="PANTHER" id="PTHR45228">
    <property type="entry name" value="CYCLIC DI-GMP PHOSPHODIESTERASE TM_0186-RELATED"/>
    <property type="match status" value="1"/>
</dbReference>
<dbReference type="NCBIfam" id="TIGR00229">
    <property type="entry name" value="sensory_box"/>
    <property type="match status" value="2"/>
</dbReference>
<feature type="transmembrane region" description="Helical" evidence="1">
    <location>
        <begin position="54"/>
        <end position="77"/>
    </location>
</feature>
<dbReference type="InterPro" id="IPR000700">
    <property type="entry name" value="PAS-assoc_C"/>
</dbReference>
<dbReference type="InterPro" id="IPR043128">
    <property type="entry name" value="Rev_trsase/Diguanyl_cyclase"/>
</dbReference>
<evidence type="ECO:0000256" key="1">
    <source>
        <dbReference type="SAM" id="Phobius"/>
    </source>
</evidence>
<feature type="transmembrane region" description="Helical" evidence="1">
    <location>
        <begin position="12"/>
        <end position="34"/>
    </location>
</feature>
<dbReference type="PROSITE" id="PS50887">
    <property type="entry name" value="GGDEF"/>
    <property type="match status" value="1"/>
</dbReference>
<dbReference type="Gene3D" id="3.30.450.20">
    <property type="entry name" value="PAS domain"/>
    <property type="match status" value="2"/>
</dbReference>
<dbReference type="Pfam" id="PF00990">
    <property type="entry name" value="GGDEF"/>
    <property type="match status" value="1"/>
</dbReference>
<dbReference type="AlphaFoldDB" id="A0A410P318"/>
<dbReference type="RefSeq" id="WP_128699131.1">
    <property type="nucleotide sequence ID" value="NZ_CP019384.1"/>
</dbReference>
<dbReference type="InterPro" id="IPR003607">
    <property type="entry name" value="HD/PDEase_dom"/>
</dbReference>
<evidence type="ECO:0000259" key="2">
    <source>
        <dbReference type="PROSITE" id="PS50112"/>
    </source>
</evidence>
<dbReference type="SUPFAM" id="SSF55073">
    <property type="entry name" value="Nucleotide cyclase"/>
    <property type="match status" value="1"/>
</dbReference>
<dbReference type="NCBIfam" id="TIGR00254">
    <property type="entry name" value="GGDEF"/>
    <property type="match status" value="1"/>
</dbReference>
<gene>
    <name evidence="6" type="ORF">BU251_01490</name>
</gene>
<dbReference type="InterPro" id="IPR052020">
    <property type="entry name" value="Cyclic_di-GMP/3'3'-cGAMP_PDE"/>
</dbReference>
<dbReference type="KEGG" id="vai:BU251_01490"/>
<dbReference type="OrthoDB" id="9804747at2"/>
<evidence type="ECO:0000259" key="4">
    <source>
        <dbReference type="PROSITE" id="PS50887"/>
    </source>
</evidence>
<sequence length="730" mass="84758">MPLRINKRNAIYVFKRVLAVLFVAVIFLSFFFLPYYRPDRQLVWSFVWNIHAEIVPFVAILQFIFSFALIFFFLYLLRMRRALYREKEDLAAAITNLDVGFCRQTPGDQGAFLEANDGFLKMLDLSEKELFVFKPVDIHMSKESYGEFCELLNHRGTLIKELQLKKKNGSGVWAVVSAKAVRNERGELRYYEYITMDVSERKWMEEEMSSAYLRFEAVIQNTPNIAIQGFSLDGKILEWNHASELLYGYLKHEILGKRGEDFILRESDRMEFQQLFETMRQTGRPTPPREWKARTKNNKEITVYSSMFPILHNDKVIEIYCMDVDISDRVETESRLNEIKDKLESLALKDPLTEIYNFRYFRERLASEFERAKRTLQPLTIVMMDLDYFKSINDTYGHQYGDRVLKQVARFLKAELRTNDVVSRWGGEEFAIILPDTNRIDGLAVTNKILELFRTRSFGDVTNVIKLKCSMGIVSYPEDPLFSVEELIDAGEECIYRVKERGGDGVALYGHEIGVAEHNLDKMPEEDRKRFIDSVKQRLSFYAVRSERSILEAIYSLAKSIELRDRRTKEHCDRMVEYAEKIAQRMGMNEQEVDNVRRAAMLHDIGKLGISDAILLKPGKLTPEEYEIVKKHPVIGADIISVAGFLKDIVPYILCHHEHFDGKGYPRGLKGEEIPLGARIIAVVDVYEALTSDRPYHKAISKDEAIKILKEGLNTQFDARVVKVFLEIVE</sequence>
<keyword evidence="1" id="KW-0812">Transmembrane</keyword>
<dbReference type="SMART" id="SM00086">
    <property type="entry name" value="PAC"/>
    <property type="match status" value="2"/>
</dbReference>
<dbReference type="NCBIfam" id="TIGR00277">
    <property type="entry name" value="HDIG"/>
    <property type="match status" value="1"/>
</dbReference>
<proteinExistence type="predicted"/>
<accession>A0A410P318</accession>
<evidence type="ECO:0000259" key="5">
    <source>
        <dbReference type="PROSITE" id="PS51832"/>
    </source>
</evidence>
<keyword evidence="1" id="KW-0472">Membrane</keyword>
<dbReference type="InterPro" id="IPR001610">
    <property type="entry name" value="PAC"/>
</dbReference>
<dbReference type="SUPFAM" id="SSF109604">
    <property type="entry name" value="HD-domain/PDEase-like"/>
    <property type="match status" value="1"/>
</dbReference>
<dbReference type="CDD" id="cd00130">
    <property type="entry name" value="PAS"/>
    <property type="match status" value="2"/>
</dbReference>
<feature type="domain" description="HD-GYP" evidence="5">
    <location>
        <begin position="546"/>
        <end position="730"/>
    </location>
</feature>
<dbReference type="EMBL" id="CP019384">
    <property type="protein sequence ID" value="QAT16492.1"/>
    <property type="molecule type" value="Genomic_DNA"/>
</dbReference>
<dbReference type="PROSITE" id="PS50113">
    <property type="entry name" value="PAC"/>
    <property type="match status" value="1"/>
</dbReference>
<dbReference type="FunFam" id="3.30.70.270:FF:000001">
    <property type="entry name" value="Diguanylate cyclase domain protein"/>
    <property type="match status" value="1"/>
</dbReference>
<dbReference type="CDD" id="cd00077">
    <property type="entry name" value="HDc"/>
    <property type="match status" value="1"/>
</dbReference>
<evidence type="ECO:0000313" key="7">
    <source>
        <dbReference type="Proteomes" id="UP000287243"/>
    </source>
</evidence>
<dbReference type="InterPro" id="IPR029787">
    <property type="entry name" value="Nucleotide_cyclase"/>
</dbReference>
<dbReference type="Pfam" id="PF13487">
    <property type="entry name" value="HD_5"/>
    <property type="match status" value="1"/>
</dbReference>
<dbReference type="InterPro" id="IPR006675">
    <property type="entry name" value="HDIG_dom"/>
</dbReference>
<dbReference type="SMART" id="SM00091">
    <property type="entry name" value="PAS"/>
    <property type="match status" value="2"/>
</dbReference>
<dbReference type="InterPro" id="IPR037522">
    <property type="entry name" value="HD_GYP_dom"/>
</dbReference>
<dbReference type="InterPro" id="IPR000160">
    <property type="entry name" value="GGDEF_dom"/>
</dbReference>
<name>A0A410P318_VELA1</name>
<keyword evidence="7" id="KW-1185">Reference proteome</keyword>
<feature type="domain" description="PAS" evidence="2">
    <location>
        <begin position="211"/>
        <end position="283"/>
    </location>
</feature>
<dbReference type="InterPro" id="IPR000014">
    <property type="entry name" value="PAS"/>
</dbReference>
<reference evidence="6 7" key="1">
    <citation type="submission" date="2017-01" db="EMBL/GenBank/DDBJ databases">
        <title>First insights into the biology of 'candidatus Vampirococcus archaeovorus'.</title>
        <authorList>
            <person name="Kizina J."/>
            <person name="Jordan S."/>
            <person name="Stueber K."/>
            <person name="Reinhardt R."/>
            <person name="Harder J."/>
        </authorList>
    </citation>
    <scope>NUCLEOTIDE SEQUENCE [LARGE SCALE GENOMIC DNA]</scope>
    <source>
        <strain evidence="6 7">LiM</strain>
    </source>
</reference>
<evidence type="ECO:0000259" key="3">
    <source>
        <dbReference type="PROSITE" id="PS50113"/>
    </source>
</evidence>
<dbReference type="Proteomes" id="UP000287243">
    <property type="component" value="Chromosome"/>
</dbReference>
<dbReference type="SUPFAM" id="SSF55785">
    <property type="entry name" value="PYP-like sensor domain (PAS domain)"/>
    <property type="match status" value="2"/>
</dbReference>
<dbReference type="PROSITE" id="PS50112">
    <property type="entry name" value="PAS"/>
    <property type="match status" value="1"/>
</dbReference>